<comment type="caution">
    <text evidence="1">The sequence shown here is derived from an EMBL/GenBank/DDBJ whole genome shotgun (WGS) entry which is preliminary data.</text>
</comment>
<evidence type="ECO:0000313" key="1">
    <source>
        <dbReference type="EMBL" id="TWW80232.1"/>
    </source>
</evidence>
<reference evidence="1 2" key="1">
    <citation type="submission" date="2019-04" db="EMBL/GenBank/DDBJ databases">
        <title>Chromosome genome assembly for Takifugu flavidus.</title>
        <authorList>
            <person name="Xiao S."/>
        </authorList>
    </citation>
    <scope>NUCLEOTIDE SEQUENCE [LARGE SCALE GENOMIC DNA]</scope>
    <source>
        <strain evidence="1">HTHZ2018</strain>
        <tissue evidence="1">Muscle</tissue>
    </source>
</reference>
<dbReference type="Proteomes" id="UP000324091">
    <property type="component" value="Chromosome 1"/>
</dbReference>
<proteinExistence type="predicted"/>
<gene>
    <name evidence="1" type="ORF">D4764_01G0000470</name>
</gene>
<organism evidence="1 2">
    <name type="scientific">Takifugu flavidus</name>
    <name type="common">sansaifugu</name>
    <dbReference type="NCBI Taxonomy" id="433684"/>
    <lineage>
        <taxon>Eukaryota</taxon>
        <taxon>Metazoa</taxon>
        <taxon>Chordata</taxon>
        <taxon>Craniata</taxon>
        <taxon>Vertebrata</taxon>
        <taxon>Euteleostomi</taxon>
        <taxon>Actinopterygii</taxon>
        <taxon>Neopterygii</taxon>
        <taxon>Teleostei</taxon>
        <taxon>Neoteleostei</taxon>
        <taxon>Acanthomorphata</taxon>
        <taxon>Eupercaria</taxon>
        <taxon>Tetraodontiformes</taxon>
        <taxon>Tetradontoidea</taxon>
        <taxon>Tetraodontidae</taxon>
        <taxon>Takifugu</taxon>
    </lineage>
</organism>
<dbReference type="AlphaFoldDB" id="A0A5C6PK36"/>
<name>A0A5C6PK36_9TELE</name>
<accession>A0A5C6PK36</accession>
<evidence type="ECO:0000313" key="2">
    <source>
        <dbReference type="Proteomes" id="UP000324091"/>
    </source>
</evidence>
<protein>
    <submittedName>
        <fullName evidence="1">Uncharacterized protein</fullName>
    </submittedName>
</protein>
<sequence length="142" mass="15273">MAIDRLSDRITADAALICLSISRSILTEHPPQDAPGDPVISLFQVHKTHVDWLGKLPTPLKHPSKGTTTPVCQSTGIAPDVHTMLQRCVNQDSPTTFRALRYPRRISSTPGAPPSGNCFTTSATSALEIGWSTSWSSDSVPP</sequence>
<dbReference type="EMBL" id="RHFK02000001">
    <property type="protein sequence ID" value="TWW80232.1"/>
    <property type="molecule type" value="Genomic_DNA"/>
</dbReference>
<keyword evidence="2" id="KW-1185">Reference proteome</keyword>